<feature type="signal peptide" evidence="7">
    <location>
        <begin position="1"/>
        <end position="26"/>
    </location>
</feature>
<proteinExistence type="inferred from homology"/>
<dbReference type="InterPro" id="IPR012336">
    <property type="entry name" value="Thioredoxin-like_fold"/>
</dbReference>
<feature type="domain" description="Disulphide bond isomerase DsbC/G N-terminal" evidence="8">
    <location>
        <begin position="25"/>
        <end position="85"/>
    </location>
</feature>
<evidence type="ECO:0000256" key="7">
    <source>
        <dbReference type="RuleBase" id="RU364038"/>
    </source>
</evidence>
<dbReference type="PANTHER" id="PTHR35272">
    <property type="entry name" value="THIOL:DISULFIDE INTERCHANGE PROTEIN DSBC-RELATED"/>
    <property type="match status" value="1"/>
</dbReference>
<comment type="function">
    <text evidence="7">Required for disulfide bond formation in some periplasmic proteins. Acts by transferring its disulfide bond to other proteins and is reduced in the process.</text>
</comment>
<evidence type="ECO:0000256" key="1">
    <source>
        <dbReference type="ARBA" id="ARBA00004418"/>
    </source>
</evidence>
<comment type="similarity">
    <text evidence="2 7">Belongs to the thioredoxin family. DsbC subfamily.</text>
</comment>
<dbReference type="InterPro" id="IPR051470">
    <property type="entry name" value="Thiol:disulfide_interchange"/>
</dbReference>
<feature type="chain" id="PRO_5045002066" description="Thiol:disulfide interchange protein" evidence="7">
    <location>
        <begin position="27"/>
        <end position="243"/>
    </location>
</feature>
<sequence length="243" mass="26328">MLNLSYMRPAVVALAAALLAAPAAQAGPDVEAVKKSVKAVTRLDVVKVERSKILGLYEVQTAGQVFYTDAKGEYILLGAHVFATKDNSNYSQQRMNELAGYKFADLPLKDAIKVVRGDGKRVIVTFEDPNCGFCKQLNKTLDEMGNTTHYVFMVAMLGPESVAKANAIWCSADPAKSWMDWMTGGKAVPAPAQDCATPVERNGKLGQKYRVMGTPAIFFPNGDREQGAVPAAVLEQHFAKQAK</sequence>
<dbReference type="Pfam" id="PF13098">
    <property type="entry name" value="Thioredoxin_2"/>
    <property type="match status" value="1"/>
</dbReference>
<dbReference type="Gene3D" id="3.40.30.10">
    <property type="entry name" value="Glutaredoxin"/>
    <property type="match status" value="1"/>
</dbReference>
<dbReference type="InterPro" id="IPR036249">
    <property type="entry name" value="Thioredoxin-like_sf"/>
</dbReference>
<dbReference type="EMBL" id="JBHSMS010000026">
    <property type="protein sequence ID" value="MFC5511033.1"/>
    <property type="molecule type" value="Genomic_DNA"/>
</dbReference>
<accession>A0ABW0PFF7</accession>
<evidence type="ECO:0000256" key="6">
    <source>
        <dbReference type="ARBA" id="ARBA00023284"/>
    </source>
</evidence>
<protein>
    <recommendedName>
        <fullName evidence="7">Thiol:disulfide interchange protein</fullName>
    </recommendedName>
</protein>
<name>A0ABW0PFF7_9BURK</name>
<dbReference type="Gene3D" id="3.10.450.70">
    <property type="entry name" value="Disulphide bond isomerase, DsbC/G, N-terminal"/>
    <property type="match status" value="1"/>
</dbReference>
<organism evidence="10 11">
    <name type="scientific">Massilia jejuensis</name>
    <dbReference type="NCBI Taxonomy" id="648894"/>
    <lineage>
        <taxon>Bacteria</taxon>
        <taxon>Pseudomonadati</taxon>
        <taxon>Pseudomonadota</taxon>
        <taxon>Betaproteobacteria</taxon>
        <taxon>Burkholderiales</taxon>
        <taxon>Oxalobacteraceae</taxon>
        <taxon>Telluria group</taxon>
        <taxon>Massilia</taxon>
    </lineage>
</organism>
<feature type="domain" description="Thioredoxin-like fold" evidence="9">
    <location>
        <begin position="116"/>
        <end position="236"/>
    </location>
</feature>
<reference evidence="11" key="1">
    <citation type="journal article" date="2019" name="Int. J. Syst. Evol. Microbiol.">
        <title>The Global Catalogue of Microorganisms (GCM) 10K type strain sequencing project: providing services to taxonomists for standard genome sequencing and annotation.</title>
        <authorList>
            <consortium name="The Broad Institute Genomics Platform"/>
            <consortium name="The Broad Institute Genome Sequencing Center for Infectious Disease"/>
            <person name="Wu L."/>
            <person name="Ma J."/>
        </authorList>
    </citation>
    <scope>NUCLEOTIDE SEQUENCE [LARGE SCALE GENOMIC DNA]</scope>
    <source>
        <strain evidence="11">CCUG 38813</strain>
    </source>
</reference>
<evidence type="ECO:0000256" key="4">
    <source>
        <dbReference type="ARBA" id="ARBA00022764"/>
    </source>
</evidence>
<keyword evidence="3 7" id="KW-0732">Signal</keyword>
<dbReference type="PANTHER" id="PTHR35272:SF3">
    <property type="entry name" value="THIOL:DISULFIDE INTERCHANGE PROTEIN DSBC"/>
    <property type="match status" value="1"/>
</dbReference>
<evidence type="ECO:0000256" key="2">
    <source>
        <dbReference type="ARBA" id="ARBA00009813"/>
    </source>
</evidence>
<comment type="subcellular location">
    <subcellularLocation>
        <location evidence="1 7">Periplasm</location>
    </subcellularLocation>
</comment>
<evidence type="ECO:0000313" key="11">
    <source>
        <dbReference type="Proteomes" id="UP001596031"/>
    </source>
</evidence>
<dbReference type="SUPFAM" id="SSF52833">
    <property type="entry name" value="Thioredoxin-like"/>
    <property type="match status" value="1"/>
</dbReference>
<gene>
    <name evidence="10" type="ORF">ACFPOU_07830</name>
</gene>
<comment type="caution">
    <text evidence="10">The sequence shown here is derived from an EMBL/GenBank/DDBJ whole genome shotgun (WGS) entry which is preliminary data.</text>
</comment>
<dbReference type="InterPro" id="IPR033954">
    <property type="entry name" value="DiS-bond_Isoase_DsbC/G"/>
</dbReference>
<dbReference type="RefSeq" id="WP_379719175.1">
    <property type="nucleotide sequence ID" value="NZ_JBHSMS010000026.1"/>
</dbReference>
<dbReference type="Pfam" id="PF10411">
    <property type="entry name" value="DsbC_N"/>
    <property type="match status" value="1"/>
</dbReference>
<evidence type="ECO:0000256" key="3">
    <source>
        <dbReference type="ARBA" id="ARBA00022729"/>
    </source>
</evidence>
<dbReference type="CDD" id="cd03020">
    <property type="entry name" value="DsbA_DsbC_DsbG"/>
    <property type="match status" value="1"/>
</dbReference>
<evidence type="ECO:0000259" key="9">
    <source>
        <dbReference type="Pfam" id="PF13098"/>
    </source>
</evidence>
<keyword evidence="4 7" id="KW-0574">Periplasm</keyword>
<dbReference type="InterPro" id="IPR018950">
    <property type="entry name" value="DiS-bond_isomerase_DsbC/G_N"/>
</dbReference>
<keyword evidence="5" id="KW-1015">Disulfide bond</keyword>
<dbReference type="InterPro" id="IPR009094">
    <property type="entry name" value="DiS-bond_isomerase_DsbC/G_N_sf"/>
</dbReference>
<dbReference type="SUPFAM" id="SSF54423">
    <property type="entry name" value="DsbC/DsbG N-terminal domain-like"/>
    <property type="match status" value="1"/>
</dbReference>
<evidence type="ECO:0000259" key="8">
    <source>
        <dbReference type="Pfam" id="PF10411"/>
    </source>
</evidence>
<keyword evidence="11" id="KW-1185">Reference proteome</keyword>
<evidence type="ECO:0000313" key="10">
    <source>
        <dbReference type="EMBL" id="MFC5511033.1"/>
    </source>
</evidence>
<evidence type="ECO:0000256" key="5">
    <source>
        <dbReference type="ARBA" id="ARBA00023157"/>
    </source>
</evidence>
<keyword evidence="6 7" id="KW-0676">Redox-active center</keyword>
<dbReference type="Proteomes" id="UP001596031">
    <property type="component" value="Unassembled WGS sequence"/>
</dbReference>